<dbReference type="PANTHER" id="PTHR43067:SF3">
    <property type="entry name" value="MALTOSE ABC TRANSPORTER, ATP-BINDING PROTEIN"/>
    <property type="match status" value="1"/>
</dbReference>
<keyword evidence="6" id="KW-1185">Reference proteome</keyword>
<keyword evidence="1" id="KW-0813">Transport</keyword>
<proteinExistence type="predicted"/>
<evidence type="ECO:0000313" key="6">
    <source>
        <dbReference type="Proteomes" id="UP000177894"/>
    </source>
</evidence>
<dbReference type="Proteomes" id="UP000177894">
    <property type="component" value="Chromosome"/>
</dbReference>
<sequence>MQDLKESYGTSIILVSHNLGVVYQIADTIAVMYAGSVVEYGKVSTIFKSPVHPYTKALLGSIPNLNQQQEKLVSIEGSPPFSHRLPSGCVFHPWFILFIYFP</sequence>
<gene>
    <name evidence="5" type="ORF">BJL90_18260</name>
</gene>
<reference evidence="5 6" key="1">
    <citation type="submission" date="2016-10" db="EMBL/GenBank/DDBJ databases">
        <title>Complete Genome Sequence of Acetogen Clostridium formicoaceticum ATCC 27076.</title>
        <authorList>
            <person name="Bao T."/>
            <person name="Cheng C."/>
            <person name="Zhao J."/>
            <person name="Yang S.-T."/>
            <person name="Wang J."/>
            <person name="Wang M."/>
        </authorList>
    </citation>
    <scope>NUCLEOTIDE SEQUENCE [LARGE SCALE GENOMIC DNA]</scope>
    <source>
        <strain evidence="5 6">ATCC 27076</strain>
    </source>
</reference>
<evidence type="ECO:0000259" key="4">
    <source>
        <dbReference type="Pfam" id="PF08352"/>
    </source>
</evidence>
<dbReference type="InterPro" id="IPR013563">
    <property type="entry name" value="Oligopep_ABC_C"/>
</dbReference>
<evidence type="ECO:0000256" key="2">
    <source>
        <dbReference type="ARBA" id="ARBA00022741"/>
    </source>
</evidence>
<dbReference type="NCBIfam" id="TIGR01727">
    <property type="entry name" value="oligo_HPY"/>
    <property type="match status" value="1"/>
</dbReference>
<dbReference type="Gene3D" id="3.40.50.300">
    <property type="entry name" value="P-loop containing nucleotide triphosphate hydrolases"/>
    <property type="match status" value="1"/>
</dbReference>
<organism evidence="5 6">
    <name type="scientific">Clostridium formicaceticum</name>
    <dbReference type="NCBI Taxonomy" id="1497"/>
    <lineage>
        <taxon>Bacteria</taxon>
        <taxon>Bacillati</taxon>
        <taxon>Bacillota</taxon>
        <taxon>Clostridia</taxon>
        <taxon>Eubacteriales</taxon>
        <taxon>Clostridiaceae</taxon>
        <taxon>Clostridium</taxon>
    </lineage>
</organism>
<evidence type="ECO:0000256" key="1">
    <source>
        <dbReference type="ARBA" id="ARBA00022448"/>
    </source>
</evidence>
<name>A0ABN4TED3_9CLOT</name>
<feature type="domain" description="Oligopeptide/dipeptide ABC transporter C-terminal" evidence="4">
    <location>
        <begin position="38"/>
        <end position="93"/>
    </location>
</feature>
<dbReference type="RefSeq" id="WP_070971452.1">
    <property type="nucleotide sequence ID" value="NZ_CP017603.1"/>
</dbReference>
<dbReference type="PANTHER" id="PTHR43067">
    <property type="entry name" value="OLIGOPEPTIDE/DIPEPTIDE ABC TRANSPORTER, ATPASE SUBUNIT"/>
    <property type="match status" value="1"/>
</dbReference>
<dbReference type="SUPFAM" id="SSF52540">
    <property type="entry name" value="P-loop containing nucleoside triphosphate hydrolases"/>
    <property type="match status" value="1"/>
</dbReference>
<evidence type="ECO:0000313" key="5">
    <source>
        <dbReference type="EMBL" id="AOY77630.1"/>
    </source>
</evidence>
<dbReference type="InterPro" id="IPR027417">
    <property type="entry name" value="P-loop_NTPase"/>
</dbReference>
<protein>
    <recommendedName>
        <fullName evidence="4">Oligopeptide/dipeptide ABC transporter C-terminal domain-containing protein</fullName>
    </recommendedName>
</protein>
<dbReference type="Pfam" id="PF08352">
    <property type="entry name" value="oligo_HPY"/>
    <property type="match status" value="1"/>
</dbReference>
<keyword evidence="3" id="KW-0067">ATP-binding</keyword>
<dbReference type="EMBL" id="CP017603">
    <property type="protein sequence ID" value="AOY77630.1"/>
    <property type="molecule type" value="Genomic_DNA"/>
</dbReference>
<evidence type="ECO:0000256" key="3">
    <source>
        <dbReference type="ARBA" id="ARBA00022840"/>
    </source>
</evidence>
<keyword evidence="2" id="KW-0547">Nucleotide-binding</keyword>
<accession>A0ABN4TED3</accession>